<dbReference type="AlphaFoldDB" id="A0A6P7XLV0"/>
<keyword evidence="8 10" id="KW-0408">Iron</keyword>
<feature type="region of interest" description="Domain B" evidence="10">
    <location>
        <begin position="174"/>
        <end position="286"/>
    </location>
</feature>
<evidence type="ECO:0000256" key="6">
    <source>
        <dbReference type="ARBA" id="ARBA00022964"/>
    </source>
</evidence>
<evidence type="ECO:0000256" key="10">
    <source>
        <dbReference type="HAMAP-Rule" id="MF_03019"/>
    </source>
</evidence>
<feature type="binding site" evidence="10">
    <location>
        <position position="47"/>
    </location>
    <ligand>
        <name>Fe cation</name>
        <dbReference type="ChEBI" id="CHEBI:24875"/>
        <note>catalytic</note>
    </ligand>
</feature>
<protein>
    <recommendedName>
        <fullName evidence="10">3-hydroxyanthranilate 3,4-dioxygenase</fullName>
        <ecNumber evidence="10">1.13.11.6</ecNumber>
    </recommendedName>
    <alternativeName>
        <fullName evidence="10">3-hydroxyanthranilate oxygenase</fullName>
        <shortName evidence="10">3-HAO</shortName>
    </alternativeName>
    <alternativeName>
        <fullName evidence="10">3-hydroxyanthranilic acid dioxygenase</fullName>
        <shortName evidence="10">HAD</shortName>
    </alternativeName>
</protein>
<dbReference type="InterPro" id="IPR011051">
    <property type="entry name" value="RmlC_Cupin_sf"/>
</dbReference>
<evidence type="ECO:0000313" key="11">
    <source>
        <dbReference type="Proteomes" id="UP000515156"/>
    </source>
</evidence>
<gene>
    <name evidence="10 12" type="primary">HAAO</name>
</gene>
<proteinExistence type="inferred from homology"/>
<organism evidence="11 12">
    <name type="scientific">Microcaecilia unicolor</name>
    <dbReference type="NCBI Taxonomy" id="1415580"/>
    <lineage>
        <taxon>Eukaryota</taxon>
        <taxon>Metazoa</taxon>
        <taxon>Chordata</taxon>
        <taxon>Craniata</taxon>
        <taxon>Vertebrata</taxon>
        <taxon>Euteleostomi</taxon>
        <taxon>Amphibia</taxon>
        <taxon>Gymnophiona</taxon>
        <taxon>Siphonopidae</taxon>
        <taxon>Microcaecilia</taxon>
    </lineage>
</organism>
<dbReference type="GO" id="GO:0006569">
    <property type="term" value="P:L-tryptophan catabolic process"/>
    <property type="evidence" value="ECO:0007669"/>
    <property type="project" value="UniProtKB-UniRule"/>
</dbReference>
<comment type="pathway">
    <text evidence="10">Cofactor biosynthesis; NAD(+) biosynthesis; quinolinate from L-kynurenine: step 3/3.</text>
</comment>
<dbReference type="UniPathway" id="UPA00253">
    <property type="reaction ID" value="UER00330"/>
</dbReference>
<name>A0A6P7XLV0_9AMPH</name>
<dbReference type="SUPFAM" id="SSF51182">
    <property type="entry name" value="RmlC-like cupins"/>
    <property type="match status" value="2"/>
</dbReference>
<keyword evidence="7 10" id="KW-0560">Oxidoreductase</keyword>
<evidence type="ECO:0000256" key="4">
    <source>
        <dbReference type="ARBA" id="ARBA00022642"/>
    </source>
</evidence>
<feature type="region of interest" description="Domain A (catalytic)" evidence="10">
    <location>
        <begin position="1"/>
        <end position="174"/>
    </location>
</feature>
<feature type="binding site" evidence="10">
    <location>
        <position position="91"/>
    </location>
    <ligand>
        <name>Fe cation</name>
        <dbReference type="ChEBI" id="CHEBI:24875"/>
        <note>catalytic</note>
    </ligand>
</feature>
<dbReference type="NCBIfam" id="TIGR03037">
    <property type="entry name" value="anthran_nbaC"/>
    <property type="match status" value="1"/>
</dbReference>
<dbReference type="GO" id="GO:0000334">
    <property type="term" value="F:3-hydroxyanthranilate 3,4-dioxygenase activity"/>
    <property type="evidence" value="ECO:0007669"/>
    <property type="project" value="UniProtKB-UniRule"/>
</dbReference>
<keyword evidence="11" id="KW-1185">Reference proteome</keyword>
<dbReference type="FunFam" id="2.60.120.10:FF:000077">
    <property type="entry name" value="3-hydroxyanthranilate 3,4-dioxygenase"/>
    <property type="match status" value="1"/>
</dbReference>
<accession>A0A6P7XLV0</accession>
<comment type="caution">
    <text evidence="10">Lacks conserved residue(s) required for the propagation of feature annotation.</text>
</comment>
<dbReference type="HAMAP" id="MF_00825">
    <property type="entry name" value="3_HAO"/>
    <property type="match status" value="1"/>
</dbReference>
<evidence type="ECO:0000256" key="7">
    <source>
        <dbReference type="ARBA" id="ARBA00023002"/>
    </source>
</evidence>
<evidence type="ECO:0000256" key="1">
    <source>
        <dbReference type="ARBA" id="ARBA00001954"/>
    </source>
</evidence>
<dbReference type="RefSeq" id="XP_030051650.1">
    <property type="nucleotide sequence ID" value="XM_030195790.1"/>
</dbReference>
<dbReference type="GO" id="GO:0005737">
    <property type="term" value="C:cytoplasm"/>
    <property type="evidence" value="ECO:0007669"/>
    <property type="project" value="UniProtKB-SubCell"/>
</dbReference>
<dbReference type="PIRSF" id="PIRSF017681">
    <property type="entry name" value="3hydroanth_dOase_animal"/>
    <property type="match status" value="1"/>
</dbReference>
<dbReference type="InterPro" id="IPR016700">
    <property type="entry name" value="3hydroanth_dOase_met"/>
</dbReference>
<sequence>MELLVSVRKWVEDNKPCFLPPVCNKLMHSSQLKVMFVGGPNQRKDYHIEEGEELFYQVKGDICLKIIQHDKHRDIYIREGEMFLLPARIPHSPQRFADTVGLVFERERLKTETDGLRYYVGESTDVLFEKWFYCENLGTQLGPIIQEFFSSKQHQTGKPNPDELLKETPFRLNNMEVMDPFVLAHWLDVHRQEINEKKSLNIFGDKFETEAVIYGPGKCDRKTRNVDIWIWQLEGSSVVTLDGKTQYLNTDDSLLVPAQTMYHWERREGCIALYVTQDPTRKKRYA</sequence>
<keyword evidence="4 10" id="KW-0662">Pyridine nucleotide biosynthesis</keyword>
<dbReference type="OrthoDB" id="204928at2759"/>
<feature type="binding site" evidence="10">
    <location>
        <position position="105"/>
    </location>
    <ligand>
        <name>substrate</name>
    </ligand>
</feature>
<feature type="binding site" evidence="10">
    <location>
        <position position="53"/>
    </location>
    <ligand>
        <name>substrate</name>
    </ligand>
</feature>
<reference evidence="12" key="1">
    <citation type="submission" date="2025-08" db="UniProtKB">
        <authorList>
            <consortium name="RefSeq"/>
        </authorList>
    </citation>
    <scope>IDENTIFICATION</scope>
</reference>
<dbReference type="InterPro" id="IPR014710">
    <property type="entry name" value="RmlC-like_jellyroll"/>
</dbReference>
<comment type="similarity">
    <text evidence="10">Belongs to the 3-HAO family.</text>
</comment>
<dbReference type="Gene3D" id="2.60.120.10">
    <property type="entry name" value="Jelly Rolls"/>
    <property type="match status" value="1"/>
</dbReference>
<dbReference type="EC" id="1.13.11.6" evidence="10"/>
<dbReference type="Pfam" id="PF06052">
    <property type="entry name" value="3-HAO"/>
    <property type="match status" value="1"/>
</dbReference>
<dbReference type="Proteomes" id="UP000515156">
    <property type="component" value="Chromosome 3"/>
</dbReference>
<comment type="subunit">
    <text evidence="10">Monomer.</text>
</comment>
<dbReference type="GO" id="GO:0008198">
    <property type="term" value="F:ferrous iron binding"/>
    <property type="evidence" value="ECO:0007669"/>
    <property type="project" value="UniProtKB-UniRule"/>
</dbReference>
<dbReference type="GO" id="GO:0034354">
    <property type="term" value="P:'de novo' NAD+ biosynthetic process from L-tryptophan"/>
    <property type="evidence" value="ECO:0007669"/>
    <property type="project" value="UniProtKB-UniRule"/>
</dbReference>
<keyword evidence="3 10" id="KW-0963">Cytoplasm</keyword>
<dbReference type="KEGG" id="muo:115465362"/>
<evidence type="ECO:0000313" key="12">
    <source>
        <dbReference type="RefSeq" id="XP_030051650.1"/>
    </source>
</evidence>
<comment type="function">
    <text evidence="2 10">Catalyzes the oxidative ring opening of 3-hydroxyanthranilate to 2-amino-3-carboxymuconate semialdehyde, which spontaneously cyclizes to quinolinate.</text>
</comment>
<keyword evidence="5 10" id="KW-0479">Metal-binding</keyword>
<comment type="catalytic activity">
    <reaction evidence="9 10">
        <text>3-hydroxyanthranilate + O2 = (2Z,4Z)-2-amino-3-carboxymuconate 6-semialdehyde</text>
        <dbReference type="Rhea" id="RHEA:17953"/>
        <dbReference type="ChEBI" id="CHEBI:15379"/>
        <dbReference type="ChEBI" id="CHEBI:36559"/>
        <dbReference type="ChEBI" id="CHEBI:77612"/>
        <dbReference type="EC" id="1.13.11.6"/>
    </reaction>
</comment>
<feature type="binding site" evidence="10">
    <location>
        <position position="53"/>
    </location>
    <ligand>
        <name>Fe cation</name>
        <dbReference type="ChEBI" id="CHEBI:24875"/>
        <note>catalytic</note>
    </ligand>
</feature>
<evidence type="ECO:0000256" key="2">
    <source>
        <dbReference type="ARBA" id="ARBA00002752"/>
    </source>
</evidence>
<dbReference type="GO" id="GO:0019805">
    <property type="term" value="P:quinolinate biosynthetic process"/>
    <property type="evidence" value="ECO:0007669"/>
    <property type="project" value="UniProtKB-UniRule"/>
</dbReference>
<dbReference type="InParanoid" id="A0A6P7XLV0"/>
<dbReference type="PANTHER" id="PTHR15497">
    <property type="entry name" value="3-HYDROXYANTHRANILATE 3,4-DIOXYGENASE"/>
    <property type="match status" value="1"/>
</dbReference>
<feature type="binding site" evidence="10">
    <location>
        <position position="95"/>
    </location>
    <ligand>
        <name>substrate</name>
    </ligand>
</feature>
<evidence type="ECO:0000256" key="3">
    <source>
        <dbReference type="ARBA" id="ARBA00022490"/>
    </source>
</evidence>
<evidence type="ECO:0000256" key="8">
    <source>
        <dbReference type="ARBA" id="ARBA00023004"/>
    </source>
</evidence>
<keyword evidence="6 10" id="KW-0223">Dioxygenase</keyword>
<evidence type="ECO:0000256" key="9">
    <source>
        <dbReference type="ARBA" id="ARBA00052793"/>
    </source>
</evidence>
<dbReference type="CDD" id="cd06123">
    <property type="entry name" value="cupin_HAO"/>
    <property type="match status" value="1"/>
</dbReference>
<dbReference type="GeneID" id="115465362"/>
<dbReference type="PANTHER" id="PTHR15497:SF1">
    <property type="entry name" value="3-HYDROXYANTHRANILATE 3,4-DIOXYGENASE"/>
    <property type="match status" value="1"/>
</dbReference>
<evidence type="ECO:0000256" key="5">
    <source>
        <dbReference type="ARBA" id="ARBA00022723"/>
    </source>
</evidence>
<dbReference type="InterPro" id="IPR010329">
    <property type="entry name" value="3hydroanth_dOase"/>
</dbReference>
<dbReference type="CTD" id="23498"/>
<dbReference type="FunCoup" id="A0A6P7XLV0">
    <property type="interactions" value="837"/>
</dbReference>
<dbReference type="GO" id="GO:0043420">
    <property type="term" value="P:anthranilate metabolic process"/>
    <property type="evidence" value="ECO:0007669"/>
    <property type="project" value="UniProtKB-UniRule"/>
</dbReference>
<feature type="binding site" evidence="10">
    <location>
        <position position="43"/>
    </location>
    <ligand>
        <name>O2</name>
        <dbReference type="ChEBI" id="CHEBI:15379"/>
    </ligand>
</feature>
<comment type="subcellular location">
    <subcellularLocation>
        <location evidence="10">Cytoplasm</location>
    </subcellularLocation>
</comment>
<comment type="cofactor">
    <cofactor evidence="1 10">
        <name>Fe(2+)</name>
        <dbReference type="ChEBI" id="CHEBI:29033"/>
    </cofactor>
</comment>